<reference evidence="1 2" key="1">
    <citation type="journal article" date="2018" name="Sci. Rep.">
        <title>Genomic signatures of local adaptation to the degree of environmental predictability in rotifers.</title>
        <authorList>
            <person name="Franch-Gras L."/>
            <person name="Hahn C."/>
            <person name="Garcia-Roger E.M."/>
            <person name="Carmona M.J."/>
            <person name="Serra M."/>
            <person name="Gomez A."/>
        </authorList>
    </citation>
    <scope>NUCLEOTIDE SEQUENCE [LARGE SCALE GENOMIC DNA]</scope>
    <source>
        <strain evidence="1">HYR1</strain>
    </source>
</reference>
<dbReference type="AlphaFoldDB" id="A0A3M7Q7G1"/>
<dbReference type="EMBL" id="REGN01007061">
    <property type="protein sequence ID" value="RNA07387.1"/>
    <property type="molecule type" value="Genomic_DNA"/>
</dbReference>
<feature type="non-terminal residue" evidence="1">
    <location>
        <position position="474"/>
    </location>
</feature>
<protein>
    <submittedName>
        <fullName evidence="1">Uncharacterized protein</fullName>
    </submittedName>
</protein>
<proteinExistence type="predicted"/>
<keyword evidence="2" id="KW-1185">Reference proteome</keyword>
<evidence type="ECO:0000313" key="2">
    <source>
        <dbReference type="Proteomes" id="UP000276133"/>
    </source>
</evidence>
<comment type="caution">
    <text evidence="1">The sequence shown here is derived from an EMBL/GenBank/DDBJ whole genome shotgun (WGS) entry which is preliminary data.</text>
</comment>
<gene>
    <name evidence="1" type="ORF">BpHYR1_046085</name>
</gene>
<organism evidence="1 2">
    <name type="scientific">Brachionus plicatilis</name>
    <name type="common">Marine rotifer</name>
    <name type="synonym">Brachionus muelleri</name>
    <dbReference type="NCBI Taxonomy" id="10195"/>
    <lineage>
        <taxon>Eukaryota</taxon>
        <taxon>Metazoa</taxon>
        <taxon>Spiralia</taxon>
        <taxon>Gnathifera</taxon>
        <taxon>Rotifera</taxon>
        <taxon>Eurotatoria</taxon>
        <taxon>Monogononta</taxon>
        <taxon>Pseudotrocha</taxon>
        <taxon>Ploima</taxon>
        <taxon>Brachionidae</taxon>
        <taxon>Brachionus</taxon>
    </lineage>
</organism>
<accession>A0A3M7Q7G1</accession>
<dbReference type="Proteomes" id="UP000276133">
    <property type="component" value="Unassembled WGS sequence"/>
</dbReference>
<sequence length="474" mass="55402">MENNNTVSDVVSEFKNLSNDFDKNGLENSELIEQNEENMELKENEMNMFLEENSRSSSTNTSYQDLPSLNMEKDKSELLESVEEPCDQLREKSQFRNAPEFAEFPPVQKCESIDFAYDVNRDINQSRAFVEQSINGELNAYEKYKFREDFYSLCKNSPRYRKPVEVVYDSFDSCRNYLKESNKNFNSDYQWDIQRYSDFRYGLNSAHSFRYDQKLESTPVKRDTAKSAFENDPDLLYYQNNSHRKECISPLTKKYLSNKNVQIDESKKFADANSWQKPEVKFDNDFMNLYSFKIKKNAEELKENSVLNETIESEHLYSDYAKGPVFPSEVYGSRPGVEIGKEGIYTRKKKDVKINVPEPIKDESLDENQLKQMDKKLKKLIKKNLKEDLKSQIVDLELNPETVCWEIPADKNGFSQKNLNESTSTIGPSNMSNSVPYLPLRDVPVHELVKKLRHEFELEGDLSYVPSDLNDVYQ</sequence>
<evidence type="ECO:0000313" key="1">
    <source>
        <dbReference type="EMBL" id="RNA07387.1"/>
    </source>
</evidence>
<name>A0A3M7Q7G1_BRAPC</name>